<dbReference type="SUPFAM" id="SSF56935">
    <property type="entry name" value="Porins"/>
    <property type="match status" value="1"/>
</dbReference>
<evidence type="ECO:0000256" key="1">
    <source>
        <dbReference type="SAM" id="SignalP"/>
    </source>
</evidence>
<accession>A0A5B8VDG7</accession>
<proteinExistence type="predicted"/>
<keyword evidence="3" id="KW-1185">Reference proteome</keyword>
<evidence type="ECO:0008006" key="4">
    <source>
        <dbReference type="Google" id="ProtNLM"/>
    </source>
</evidence>
<evidence type="ECO:0000313" key="3">
    <source>
        <dbReference type="Proteomes" id="UP000321533"/>
    </source>
</evidence>
<evidence type="ECO:0000313" key="2">
    <source>
        <dbReference type="EMBL" id="QEC69514.1"/>
    </source>
</evidence>
<name>A0A5B8VDG7_9BACT</name>
<dbReference type="OrthoDB" id="106501at2"/>
<feature type="chain" id="PRO_5022829568" description="Porin" evidence="1">
    <location>
        <begin position="20"/>
        <end position="364"/>
    </location>
</feature>
<dbReference type="Proteomes" id="UP000321533">
    <property type="component" value="Chromosome"/>
</dbReference>
<gene>
    <name evidence="2" type="ORF">FRZ67_20225</name>
</gene>
<sequence length="364" mass="40033">MKKKILIIISLFAGIALHAQTNKSAGSNKFLVTGNAEAKYTATQGESGFGDVNFKPIFLWKISDKLFVEAEVEIETGDGAADLGLEYANMCYIVNPYLILHAGRFLPKFGAYRGKMGEAFINKFSNDPTGFGDGGIGTMNETGVGAEGALPFGDIKVNYDFYISNGPQLLTDPENSGQFEYEAYTTNNSSTAVGGRVSILPLANSSLEIGYSFLDKSKTGEAGSGYENTGVKMEAVDVNYFHNIPGIKSTIRFVGELKHQKVDDATYTKDDETTYTFTNAPTSYYASASIRPSLVDNKFLRNLELAGRYSFFNRPNDAPWGGSNITQYELALDYWVHWNSLVKFCYLKQKDNPSVFDAQVVFGF</sequence>
<dbReference type="KEGG" id="pgin:FRZ67_20225"/>
<dbReference type="AlphaFoldDB" id="A0A5B8VDG7"/>
<protein>
    <recommendedName>
        <fullName evidence="4">Porin</fullName>
    </recommendedName>
</protein>
<organism evidence="2 3">
    <name type="scientific">Panacibacter ginsenosidivorans</name>
    <dbReference type="NCBI Taxonomy" id="1813871"/>
    <lineage>
        <taxon>Bacteria</taxon>
        <taxon>Pseudomonadati</taxon>
        <taxon>Bacteroidota</taxon>
        <taxon>Chitinophagia</taxon>
        <taxon>Chitinophagales</taxon>
        <taxon>Chitinophagaceae</taxon>
        <taxon>Panacibacter</taxon>
    </lineage>
</organism>
<dbReference type="EMBL" id="CP042435">
    <property type="protein sequence ID" value="QEC69514.1"/>
    <property type="molecule type" value="Genomic_DNA"/>
</dbReference>
<dbReference type="RefSeq" id="WP_147192391.1">
    <property type="nucleotide sequence ID" value="NZ_CP042435.1"/>
</dbReference>
<keyword evidence="1" id="KW-0732">Signal</keyword>
<reference evidence="2 3" key="1">
    <citation type="journal article" date="2016" name="Int. J. Syst. Evol. Microbiol.">
        <title>Panacibacter ginsenosidivorans gen. nov., sp. nov., with ginsenoside converting activity isolated from soil of a ginseng field.</title>
        <authorList>
            <person name="Siddiqi M.Z."/>
            <person name="Muhammad Shafi S."/>
            <person name="Choi K.D."/>
            <person name="Im W.T."/>
        </authorList>
    </citation>
    <scope>NUCLEOTIDE SEQUENCE [LARGE SCALE GENOMIC DNA]</scope>
    <source>
        <strain evidence="2 3">Gsoil1550</strain>
    </source>
</reference>
<feature type="signal peptide" evidence="1">
    <location>
        <begin position="1"/>
        <end position="19"/>
    </location>
</feature>